<protein>
    <recommendedName>
        <fullName evidence="8">HAMP domain-containing protein</fullName>
    </recommendedName>
</protein>
<comment type="caution">
    <text evidence="9">The sequence shown here is derived from an EMBL/GenBank/DDBJ whole genome shotgun (WGS) entry which is preliminary data.</text>
</comment>
<evidence type="ECO:0000256" key="6">
    <source>
        <dbReference type="ARBA" id="ARBA00023136"/>
    </source>
</evidence>
<sequence>MKRLLYFPDWQLRWKFLFIFLALVMIPMIAFSLFIYSQANQAIQLQAIDNTKSHLEKVEDNMSAAILSIEDISSYMIYSNDFRTFLTTPSTPENQIRLKHLEERINGYAVFHLNSKPYLDSITLTGLHNSRIHIGTPLEKNEEGVWERKAKALYGKVFWSEAYTITDDWGRKKKVVSLFRVINDINNVTRPIGLVTIRLDAAKLYQIIETDSKSLQQTFVLDHNQKVVLHHDPSLIGRTYPDKKFMNKTLQQKEQGGSFLYEKESEQYHVVTQPLEGTDLVLVAIVDKANVAEGLKKIMDSIIMMMVVLTLFGILAMAGFYHFNIKRIVRLTEQTRQVEKGDFSANVLVHSRDEIGLLGLRFNKMVERIQHLIEKEYKMEIRSREADLKLLQSQINPHFLYNTLDMIRWTARLENAMDTSKLIEQLSKMFRISLNRGKPWITLEAELTYSQSYLALQKRRLGKKLEFTLYCEAGIMEAQVLKQLIQPLIENSLQHGFENMRKIRKIYIRCFQEENRLVIDVMDNGKGFSPEEAASAMRGGFALQNILDRLTSAYGERGALEIRKKESGGAWVRLVFPFDAEKSEGDGYDAESVDCGR</sequence>
<dbReference type="InterPro" id="IPR036890">
    <property type="entry name" value="HATPase_C_sf"/>
</dbReference>
<keyword evidence="7" id="KW-1133">Transmembrane helix</keyword>
<dbReference type="EMBL" id="LNQN01000007">
    <property type="protein sequence ID" value="KSU80279.1"/>
    <property type="molecule type" value="Genomic_DNA"/>
</dbReference>
<evidence type="ECO:0000256" key="7">
    <source>
        <dbReference type="SAM" id="Phobius"/>
    </source>
</evidence>
<reference evidence="9 10" key="1">
    <citation type="journal article" date="2014" name="Antonie Van Leeuwenhoek">
        <title>Fictibacillus enclensis sp. nov., isolated from marine sediment.</title>
        <authorList>
            <person name="Dastager S.G."/>
            <person name="Mawlankar R."/>
            <person name="Srinivasan K."/>
            <person name="Tang S.K."/>
            <person name="Lee J.C."/>
            <person name="Ramana V.V."/>
            <person name="Shouche Y.S."/>
        </authorList>
    </citation>
    <scope>NUCLEOTIDE SEQUENCE [LARGE SCALE GENOMIC DNA]</scope>
    <source>
        <strain evidence="9 10">NIO-1003</strain>
    </source>
</reference>
<dbReference type="AlphaFoldDB" id="A0A0V8IZN5"/>
<accession>A0A0V8IZN5</accession>
<organism evidence="9 10">
    <name type="scientific">Fictibacillus enclensis</name>
    <dbReference type="NCBI Taxonomy" id="1017270"/>
    <lineage>
        <taxon>Bacteria</taxon>
        <taxon>Bacillati</taxon>
        <taxon>Bacillota</taxon>
        <taxon>Bacilli</taxon>
        <taxon>Bacillales</taxon>
        <taxon>Fictibacillaceae</taxon>
        <taxon>Fictibacillus</taxon>
    </lineage>
</organism>
<dbReference type="OrthoDB" id="9776552at2"/>
<evidence type="ECO:0000256" key="3">
    <source>
        <dbReference type="ARBA" id="ARBA00022553"/>
    </source>
</evidence>
<dbReference type="CDD" id="cd06225">
    <property type="entry name" value="HAMP"/>
    <property type="match status" value="1"/>
</dbReference>
<dbReference type="Gene3D" id="1.10.8.500">
    <property type="entry name" value="HAMP domain in histidine kinase"/>
    <property type="match status" value="1"/>
</dbReference>
<dbReference type="InterPro" id="IPR003594">
    <property type="entry name" value="HATPase_dom"/>
</dbReference>
<dbReference type="SMART" id="SM00304">
    <property type="entry name" value="HAMP"/>
    <property type="match status" value="1"/>
</dbReference>
<dbReference type="Gene3D" id="3.30.565.10">
    <property type="entry name" value="Histidine kinase-like ATPase, C-terminal domain"/>
    <property type="match status" value="1"/>
</dbReference>
<dbReference type="Proteomes" id="UP000054099">
    <property type="component" value="Unassembled WGS sequence"/>
</dbReference>
<keyword evidence="5" id="KW-0418">Kinase</keyword>
<dbReference type="GO" id="GO:0005886">
    <property type="term" value="C:plasma membrane"/>
    <property type="evidence" value="ECO:0007669"/>
    <property type="project" value="UniProtKB-SubCell"/>
</dbReference>
<keyword evidence="10" id="KW-1185">Reference proteome</keyword>
<evidence type="ECO:0000313" key="9">
    <source>
        <dbReference type="EMBL" id="KSU80279.1"/>
    </source>
</evidence>
<evidence type="ECO:0000256" key="5">
    <source>
        <dbReference type="ARBA" id="ARBA00022777"/>
    </source>
</evidence>
<proteinExistence type="predicted"/>
<dbReference type="GO" id="GO:0000155">
    <property type="term" value="F:phosphorelay sensor kinase activity"/>
    <property type="evidence" value="ECO:0007669"/>
    <property type="project" value="InterPro"/>
</dbReference>
<keyword evidence="4" id="KW-0808">Transferase</keyword>
<dbReference type="Pfam" id="PF02518">
    <property type="entry name" value="HATPase_c"/>
    <property type="match status" value="1"/>
</dbReference>
<dbReference type="Pfam" id="PF00672">
    <property type="entry name" value="HAMP"/>
    <property type="match status" value="1"/>
</dbReference>
<feature type="transmembrane region" description="Helical" evidence="7">
    <location>
        <begin position="302"/>
        <end position="323"/>
    </location>
</feature>
<dbReference type="Pfam" id="PF06580">
    <property type="entry name" value="His_kinase"/>
    <property type="match status" value="1"/>
</dbReference>
<comment type="subcellular location">
    <subcellularLocation>
        <location evidence="1">Cell membrane</location>
        <topology evidence="1">Multi-pass membrane protein</topology>
    </subcellularLocation>
</comment>
<feature type="transmembrane region" description="Helical" evidence="7">
    <location>
        <begin position="12"/>
        <end position="36"/>
    </location>
</feature>
<evidence type="ECO:0000313" key="10">
    <source>
        <dbReference type="Proteomes" id="UP000054099"/>
    </source>
</evidence>
<dbReference type="PANTHER" id="PTHR34220:SF9">
    <property type="entry name" value="SIGNAL TRANSDUCTION HISTIDINE KINASE INTERNAL REGION DOMAIN-CONTAINING PROTEIN"/>
    <property type="match status" value="1"/>
</dbReference>
<keyword evidence="2" id="KW-1003">Cell membrane</keyword>
<evidence type="ECO:0000256" key="4">
    <source>
        <dbReference type="ARBA" id="ARBA00022679"/>
    </source>
</evidence>
<dbReference type="SUPFAM" id="SSF55874">
    <property type="entry name" value="ATPase domain of HSP90 chaperone/DNA topoisomerase II/histidine kinase"/>
    <property type="match status" value="1"/>
</dbReference>
<dbReference type="RefSeq" id="WP_061975148.1">
    <property type="nucleotide sequence ID" value="NZ_FMAV01000005.1"/>
</dbReference>
<evidence type="ECO:0000259" key="8">
    <source>
        <dbReference type="PROSITE" id="PS50885"/>
    </source>
</evidence>
<gene>
    <name evidence="9" type="ORF">AS030_20285</name>
</gene>
<feature type="domain" description="HAMP" evidence="8">
    <location>
        <begin position="322"/>
        <end position="374"/>
    </location>
</feature>
<evidence type="ECO:0000256" key="2">
    <source>
        <dbReference type="ARBA" id="ARBA00022475"/>
    </source>
</evidence>
<keyword evidence="6 7" id="KW-0472">Membrane</keyword>
<keyword evidence="3" id="KW-0597">Phosphoprotein</keyword>
<dbReference type="SUPFAM" id="SSF158472">
    <property type="entry name" value="HAMP domain-like"/>
    <property type="match status" value="1"/>
</dbReference>
<evidence type="ECO:0000256" key="1">
    <source>
        <dbReference type="ARBA" id="ARBA00004651"/>
    </source>
</evidence>
<dbReference type="Gene3D" id="3.30.450.20">
    <property type="entry name" value="PAS domain"/>
    <property type="match status" value="1"/>
</dbReference>
<dbReference type="PROSITE" id="PS50885">
    <property type="entry name" value="HAMP"/>
    <property type="match status" value="1"/>
</dbReference>
<keyword evidence="7" id="KW-0812">Transmembrane</keyword>
<dbReference type="InterPro" id="IPR010559">
    <property type="entry name" value="Sig_transdc_His_kin_internal"/>
</dbReference>
<name>A0A0V8IZN5_9BACL</name>
<dbReference type="PANTHER" id="PTHR34220">
    <property type="entry name" value="SENSOR HISTIDINE KINASE YPDA"/>
    <property type="match status" value="1"/>
</dbReference>
<dbReference type="InterPro" id="IPR050640">
    <property type="entry name" value="Bact_2-comp_sensor_kinase"/>
</dbReference>
<dbReference type="InterPro" id="IPR003660">
    <property type="entry name" value="HAMP_dom"/>
</dbReference>